<name>E3IXI9_PSEI1</name>
<organism evidence="3 4">
    <name type="scientific">Pseudofrankia inefficax (strain DSM 45817 / CECT 9037 / DDB 130130 / EuI1c)</name>
    <name type="common">Frankia inefficax</name>
    <dbReference type="NCBI Taxonomy" id="298654"/>
    <lineage>
        <taxon>Bacteria</taxon>
        <taxon>Bacillati</taxon>
        <taxon>Actinomycetota</taxon>
        <taxon>Actinomycetes</taxon>
        <taxon>Frankiales</taxon>
        <taxon>Frankiaceae</taxon>
        <taxon>Pseudofrankia</taxon>
    </lineage>
</organism>
<reference evidence="3 4" key="1">
    <citation type="submission" date="2010-10" db="EMBL/GenBank/DDBJ databases">
        <title>Complete sequence of Frankia sp. EuI1c.</title>
        <authorList>
            <consortium name="US DOE Joint Genome Institute"/>
            <person name="Lucas S."/>
            <person name="Copeland A."/>
            <person name="Lapidus A."/>
            <person name="Cheng J.-F."/>
            <person name="Bruce D."/>
            <person name="Goodwin L."/>
            <person name="Pitluck S."/>
            <person name="Chertkov O."/>
            <person name="Detter J.C."/>
            <person name="Han C."/>
            <person name="Tapia R."/>
            <person name="Land M."/>
            <person name="Hauser L."/>
            <person name="Jeffries C."/>
            <person name="Kyrpides N."/>
            <person name="Ivanova N."/>
            <person name="Mikhailova N."/>
            <person name="Beauchemin N."/>
            <person name="Sen A."/>
            <person name="Sur S.A."/>
            <person name="Gtari M."/>
            <person name="Wall L."/>
            <person name="Tisa L."/>
            <person name="Woyke T."/>
        </authorList>
    </citation>
    <scope>NUCLEOTIDE SEQUENCE [LARGE SCALE GENOMIC DNA]</scope>
    <source>
        <strain evidence="4">DSM 45817 / CECT 9037 / EuI1c</strain>
    </source>
</reference>
<keyword evidence="2" id="KW-0472">Membrane</keyword>
<dbReference type="STRING" id="298654.FraEuI1c_0933"/>
<dbReference type="Proteomes" id="UP000002484">
    <property type="component" value="Chromosome"/>
</dbReference>
<sequence length="110" mass="11570">MTKDEVPGGKQEADAGPPRSDGPDQPGSPTGQGPHSGRGPGRPRRPADMDSNPGLAWNVVGTLGAGIAFWGFVGWGIDRLTHLHHVFLPIGIVLGLAAAIYLVIYQALRR</sequence>
<dbReference type="AlphaFoldDB" id="E3IXI9"/>
<dbReference type="eggNOG" id="COG5336">
    <property type="taxonomic scope" value="Bacteria"/>
</dbReference>
<dbReference type="RefSeq" id="WP_013422127.1">
    <property type="nucleotide sequence ID" value="NC_014666.1"/>
</dbReference>
<evidence type="ECO:0000256" key="2">
    <source>
        <dbReference type="SAM" id="Phobius"/>
    </source>
</evidence>
<dbReference type="Pfam" id="PF09527">
    <property type="entry name" value="ATPase_gene1"/>
    <property type="match status" value="1"/>
</dbReference>
<protein>
    <recommendedName>
        <fullName evidence="5">F0F1-ATPase subunit</fullName>
    </recommendedName>
</protein>
<evidence type="ECO:0008006" key="5">
    <source>
        <dbReference type="Google" id="ProtNLM"/>
    </source>
</evidence>
<proteinExistence type="predicted"/>
<feature type="transmembrane region" description="Helical" evidence="2">
    <location>
        <begin position="55"/>
        <end position="77"/>
    </location>
</feature>
<feature type="region of interest" description="Disordered" evidence="1">
    <location>
        <begin position="1"/>
        <end position="53"/>
    </location>
</feature>
<dbReference type="InterPro" id="IPR032820">
    <property type="entry name" value="ATPase_put"/>
</dbReference>
<dbReference type="KEGG" id="fri:FraEuI1c_0933"/>
<keyword evidence="2" id="KW-0812">Transmembrane</keyword>
<evidence type="ECO:0000313" key="3">
    <source>
        <dbReference type="EMBL" id="ADP79006.1"/>
    </source>
</evidence>
<dbReference type="EMBL" id="CP002299">
    <property type="protein sequence ID" value="ADP79006.1"/>
    <property type="molecule type" value="Genomic_DNA"/>
</dbReference>
<gene>
    <name evidence="3" type="ordered locus">FraEuI1c_0933</name>
</gene>
<evidence type="ECO:0000256" key="1">
    <source>
        <dbReference type="SAM" id="MobiDB-lite"/>
    </source>
</evidence>
<keyword evidence="4" id="KW-1185">Reference proteome</keyword>
<evidence type="ECO:0000313" key="4">
    <source>
        <dbReference type="Proteomes" id="UP000002484"/>
    </source>
</evidence>
<keyword evidence="2" id="KW-1133">Transmembrane helix</keyword>
<feature type="transmembrane region" description="Helical" evidence="2">
    <location>
        <begin position="83"/>
        <end position="104"/>
    </location>
</feature>
<accession>E3IXI9</accession>
<feature type="compositionally biased region" description="Basic and acidic residues" evidence="1">
    <location>
        <begin position="1"/>
        <end position="13"/>
    </location>
</feature>
<dbReference type="InParanoid" id="E3IXI9"/>
<dbReference type="HOGENOM" id="CLU_178397_0_0_11"/>